<organism evidence="1 2">
    <name type="scientific">Myriangium duriaei CBS 260.36</name>
    <dbReference type="NCBI Taxonomy" id="1168546"/>
    <lineage>
        <taxon>Eukaryota</taxon>
        <taxon>Fungi</taxon>
        <taxon>Dikarya</taxon>
        <taxon>Ascomycota</taxon>
        <taxon>Pezizomycotina</taxon>
        <taxon>Dothideomycetes</taxon>
        <taxon>Dothideomycetidae</taxon>
        <taxon>Myriangiales</taxon>
        <taxon>Myriangiaceae</taxon>
        <taxon>Myriangium</taxon>
    </lineage>
</organism>
<evidence type="ECO:0000313" key="1">
    <source>
        <dbReference type="EMBL" id="KAF2150937.1"/>
    </source>
</evidence>
<sequence length="112" mass="12510">MAILTHPGQLFYQLMALGGGLWRESFRCAGSIISYELIARTERDLQVRGKLHDNSHNVNILETAMAKVVDFSIERIRQGETHIKSSMFLKQILAHVEALENGVLSESSVAQS</sequence>
<gene>
    <name evidence="1" type="ORF">K461DRAFT_322274</name>
</gene>
<proteinExistence type="predicted"/>
<accession>A0A9P4IVY1</accession>
<name>A0A9P4IVY1_9PEZI</name>
<dbReference type="Proteomes" id="UP000799439">
    <property type="component" value="Unassembled WGS sequence"/>
</dbReference>
<dbReference type="OrthoDB" id="4337792at2759"/>
<evidence type="ECO:0000313" key="2">
    <source>
        <dbReference type="Proteomes" id="UP000799439"/>
    </source>
</evidence>
<reference evidence="1" key="1">
    <citation type="journal article" date="2020" name="Stud. Mycol.">
        <title>101 Dothideomycetes genomes: a test case for predicting lifestyles and emergence of pathogens.</title>
        <authorList>
            <person name="Haridas S."/>
            <person name="Albert R."/>
            <person name="Binder M."/>
            <person name="Bloem J."/>
            <person name="Labutti K."/>
            <person name="Salamov A."/>
            <person name="Andreopoulos B."/>
            <person name="Baker S."/>
            <person name="Barry K."/>
            <person name="Bills G."/>
            <person name="Bluhm B."/>
            <person name="Cannon C."/>
            <person name="Castanera R."/>
            <person name="Culley D."/>
            <person name="Daum C."/>
            <person name="Ezra D."/>
            <person name="Gonzalez J."/>
            <person name="Henrissat B."/>
            <person name="Kuo A."/>
            <person name="Liang C."/>
            <person name="Lipzen A."/>
            <person name="Lutzoni F."/>
            <person name="Magnuson J."/>
            <person name="Mondo S."/>
            <person name="Nolan M."/>
            <person name="Ohm R."/>
            <person name="Pangilinan J."/>
            <person name="Park H.-J."/>
            <person name="Ramirez L."/>
            <person name="Alfaro M."/>
            <person name="Sun H."/>
            <person name="Tritt A."/>
            <person name="Yoshinaga Y."/>
            <person name="Zwiers L.-H."/>
            <person name="Turgeon B."/>
            <person name="Goodwin S."/>
            <person name="Spatafora J."/>
            <person name="Crous P."/>
            <person name="Grigoriev I."/>
        </authorList>
    </citation>
    <scope>NUCLEOTIDE SEQUENCE</scope>
    <source>
        <strain evidence="1">CBS 260.36</strain>
    </source>
</reference>
<protein>
    <submittedName>
        <fullName evidence="1">Uncharacterized protein</fullName>
    </submittedName>
</protein>
<dbReference type="AlphaFoldDB" id="A0A9P4IVY1"/>
<dbReference type="EMBL" id="ML996088">
    <property type="protein sequence ID" value="KAF2150937.1"/>
    <property type="molecule type" value="Genomic_DNA"/>
</dbReference>
<keyword evidence="2" id="KW-1185">Reference proteome</keyword>
<comment type="caution">
    <text evidence="1">The sequence shown here is derived from an EMBL/GenBank/DDBJ whole genome shotgun (WGS) entry which is preliminary data.</text>
</comment>